<organism evidence="2 3">
    <name type="scientific">Sandarakinorhabdus glacialis</name>
    <dbReference type="NCBI Taxonomy" id="1614636"/>
    <lineage>
        <taxon>Bacteria</taxon>
        <taxon>Pseudomonadati</taxon>
        <taxon>Pseudomonadota</taxon>
        <taxon>Alphaproteobacteria</taxon>
        <taxon>Sphingomonadales</taxon>
        <taxon>Sphingosinicellaceae</taxon>
        <taxon>Sandarakinorhabdus</taxon>
    </lineage>
</organism>
<evidence type="ECO:0000313" key="2">
    <source>
        <dbReference type="EMBL" id="GGE03494.1"/>
    </source>
</evidence>
<evidence type="ECO:0000313" key="3">
    <source>
        <dbReference type="Proteomes" id="UP000635071"/>
    </source>
</evidence>
<dbReference type="PANTHER" id="PTHR31332">
    <property type="entry name" value="7-HYDROXYMETHYL CHLOROPHYLL A REDUCTASE, CHLOROPLASTIC"/>
    <property type="match status" value="1"/>
</dbReference>
<name>A0A917E5T8_9SPHN</name>
<dbReference type="Proteomes" id="UP000635071">
    <property type="component" value="Unassembled WGS sequence"/>
</dbReference>
<dbReference type="AlphaFoldDB" id="A0A917E5T8"/>
<gene>
    <name evidence="2" type="ORF">GCM10011529_07460</name>
</gene>
<dbReference type="PROSITE" id="PS51379">
    <property type="entry name" value="4FE4S_FER_2"/>
    <property type="match status" value="1"/>
</dbReference>
<reference evidence="2" key="2">
    <citation type="submission" date="2020-09" db="EMBL/GenBank/DDBJ databases">
        <authorList>
            <person name="Sun Q."/>
            <person name="Zhou Y."/>
        </authorList>
    </citation>
    <scope>NUCLEOTIDE SEQUENCE</scope>
    <source>
        <strain evidence="2">CGMCC 1.15519</strain>
    </source>
</reference>
<dbReference type="RefSeq" id="WP_188761578.1">
    <property type="nucleotide sequence ID" value="NZ_BMJM01000002.1"/>
</dbReference>
<dbReference type="GO" id="GO:0090415">
    <property type="term" value="F:7-hydroxymethyl chlorophyll a reductase activity"/>
    <property type="evidence" value="ECO:0007669"/>
    <property type="project" value="TreeGrafter"/>
</dbReference>
<dbReference type="Pfam" id="PF04432">
    <property type="entry name" value="FrhB_FdhB_C"/>
    <property type="match status" value="1"/>
</dbReference>
<dbReference type="Pfam" id="PF04422">
    <property type="entry name" value="FrhB_FdhB_N"/>
    <property type="match status" value="1"/>
</dbReference>
<accession>A0A917E5T8</accession>
<protein>
    <recommendedName>
        <fullName evidence="1">4Fe-4S ferredoxin-type domain-containing protein</fullName>
    </recommendedName>
</protein>
<dbReference type="InterPro" id="IPR007525">
    <property type="entry name" value="FrhB_FdhB_C"/>
</dbReference>
<dbReference type="InterPro" id="IPR007516">
    <property type="entry name" value="Co_F420_Hydgase/DH_bsu_N"/>
</dbReference>
<sequence>MTSAAPSTGEIGPRAIASSPALARVERGRLCTGCGLCAAIAPAAITMAMTPPGYLRPRQSAPLTPPQESAIAASCPALVIDERGLTAPVDDALWGRAHFIGTGHATDAALRHQASSGGVISALLVHALETGLVAFVVQTGADPLLPMANVTTASTTAAEVFASAGSRYTASAPLADLETWLTRPGRFAFVGKPCDVSALRAHARTDPRVDAKVPLMLAFFCAGIPSAAGTGRILERLGVVAKDVATFRYRGDGWPGFATATLNDGSSHRMSYADSWGDILSKEVQFRCKICPDAIGNAADIACADAWIGDERGYPSFAEQDGRSLVMARSTAGLALLDDARNTGRVETAPLAIDQIALMQPAQARRKKEILARLAAMAVTGRPRPHYHGLQLWQAAARGTPRQHARSFAGLVRRLLQGRA</sequence>
<dbReference type="GO" id="GO:0033354">
    <property type="term" value="P:chlorophyll cycle"/>
    <property type="evidence" value="ECO:0007669"/>
    <property type="project" value="TreeGrafter"/>
</dbReference>
<dbReference type="InterPro" id="IPR045220">
    <property type="entry name" value="FRHB/FDHB/HCAR-like"/>
</dbReference>
<keyword evidence="3" id="KW-1185">Reference proteome</keyword>
<dbReference type="InterPro" id="IPR017896">
    <property type="entry name" value="4Fe4S_Fe-S-bd"/>
</dbReference>
<dbReference type="EMBL" id="BMJM01000002">
    <property type="protein sequence ID" value="GGE03494.1"/>
    <property type="molecule type" value="Genomic_DNA"/>
</dbReference>
<feature type="domain" description="4Fe-4S ferredoxin-type" evidence="1">
    <location>
        <begin position="21"/>
        <end position="50"/>
    </location>
</feature>
<evidence type="ECO:0000259" key="1">
    <source>
        <dbReference type="PROSITE" id="PS51379"/>
    </source>
</evidence>
<comment type="caution">
    <text evidence="2">The sequence shown here is derived from an EMBL/GenBank/DDBJ whole genome shotgun (WGS) entry which is preliminary data.</text>
</comment>
<dbReference type="PANTHER" id="PTHR31332:SF0">
    <property type="entry name" value="7-HYDROXYMETHYL CHLOROPHYLL A REDUCTASE, CHLOROPLASTIC"/>
    <property type="match status" value="1"/>
</dbReference>
<reference evidence="2" key="1">
    <citation type="journal article" date="2014" name="Int. J. Syst. Evol. Microbiol.">
        <title>Complete genome sequence of Corynebacterium casei LMG S-19264T (=DSM 44701T), isolated from a smear-ripened cheese.</title>
        <authorList>
            <consortium name="US DOE Joint Genome Institute (JGI-PGF)"/>
            <person name="Walter F."/>
            <person name="Albersmeier A."/>
            <person name="Kalinowski J."/>
            <person name="Ruckert C."/>
        </authorList>
    </citation>
    <scope>NUCLEOTIDE SEQUENCE</scope>
    <source>
        <strain evidence="2">CGMCC 1.15519</strain>
    </source>
</reference>
<proteinExistence type="predicted"/>